<feature type="domain" description="Mammalian cell entry C-terminal" evidence="3">
    <location>
        <begin position="151"/>
        <end position="326"/>
    </location>
</feature>
<evidence type="ECO:0000259" key="2">
    <source>
        <dbReference type="Pfam" id="PF02470"/>
    </source>
</evidence>
<feature type="domain" description="Mce/MlaD" evidence="2">
    <location>
        <begin position="50"/>
        <end position="126"/>
    </location>
</feature>
<organism evidence="4 5">
    <name type="scientific">Streptomyces crystallinus</name>
    <dbReference type="NCBI Taxonomy" id="68191"/>
    <lineage>
        <taxon>Bacteria</taxon>
        <taxon>Bacillati</taxon>
        <taxon>Actinomycetota</taxon>
        <taxon>Actinomycetes</taxon>
        <taxon>Kitasatosporales</taxon>
        <taxon>Streptomycetaceae</taxon>
        <taxon>Streptomyces</taxon>
    </lineage>
</organism>
<evidence type="ECO:0000256" key="1">
    <source>
        <dbReference type="SAM" id="MobiDB-lite"/>
    </source>
</evidence>
<dbReference type="RefSeq" id="WP_344081255.1">
    <property type="nucleotide sequence ID" value="NZ_BAAACA010000066.1"/>
</dbReference>
<gene>
    <name evidence="4" type="ORF">GCM10010394_68890</name>
</gene>
<dbReference type="Pfam" id="PF02470">
    <property type="entry name" value="MlaD"/>
    <property type="match status" value="1"/>
</dbReference>
<dbReference type="Proteomes" id="UP001500668">
    <property type="component" value="Unassembled WGS sequence"/>
</dbReference>
<dbReference type="PANTHER" id="PTHR33371:SF15">
    <property type="entry name" value="LIPOPROTEIN LPRN"/>
    <property type="match status" value="1"/>
</dbReference>
<dbReference type="PANTHER" id="PTHR33371">
    <property type="entry name" value="INTERMEMBRANE PHOSPHOLIPID TRANSPORT SYSTEM BINDING PROTEIN MLAD-RELATED"/>
    <property type="match status" value="1"/>
</dbReference>
<sequence>MRRGAARAGLALCAAAAATGLALVPGVRLPSFHGIEDLPLPGGAGLGSHPYRVTAVFKDVTSLFPQSSVKVNDVAVGRVEKITVSGDDWLARVTMKVNGKVRLPADAYANLEQSSLLGEKYVQLVAPRDLAPRPDLNDTSGPREAAAVRESAPLADGAVIPLARTNRNAEVEEVFGALSMLLNGGGVRQINTITRELNRALDGRQSSARSVLNRIAAFATDLDTHRGDLTEALDALDRLSSTVAGRDTEVGAVLDRLGPGLEVLRDQRGSLVTMLTSLDTLSTAAVGTVDRTRADTVADLKALAPTLKGLADAGRNLPASLQVLMTYPFTDEVLSGVKGDYLNVYLKVAAAPGTVILPEHGRPTPTGGALPLPSVGEGGAR</sequence>
<keyword evidence="5" id="KW-1185">Reference proteome</keyword>
<comment type="caution">
    <text evidence="4">The sequence shown here is derived from an EMBL/GenBank/DDBJ whole genome shotgun (WGS) entry which is preliminary data.</text>
</comment>
<evidence type="ECO:0000259" key="3">
    <source>
        <dbReference type="Pfam" id="PF11887"/>
    </source>
</evidence>
<name>A0ABN1H3I0_9ACTN</name>
<protein>
    <submittedName>
        <fullName evidence="4">MCE family protein</fullName>
    </submittedName>
</protein>
<accession>A0ABN1H3I0</accession>
<feature type="region of interest" description="Disordered" evidence="1">
    <location>
        <begin position="359"/>
        <end position="381"/>
    </location>
</feature>
<dbReference type="InterPro" id="IPR024516">
    <property type="entry name" value="Mce_C"/>
</dbReference>
<evidence type="ECO:0000313" key="4">
    <source>
        <dbReference type="EMBL" id="GAA0628074.1"/>
    </source>
</evidence>
<dbReference type="Pfam" id="PF11887">
    <property type="entry name" value="Mce4_CUP1"/>
    <property type="match status" value="1"/>
</dbReference>
<dbReference type="EMBL" id="BAAACA010000066">
    <property type="protein sequence ID" value="GAA0628074.1"/>
    <property type="molecule type" value="Genomic_DNA"/>
</dbReference>
<evidence type="ECO:0000313" key="5">
    <source>
        <dbReference type="Proteomes" id="UP001500668"/>
    </source>
</evidence>
<dbReference type="InterPro" id="IPR052336">
    <property type="entry name" value="MlaD_Phospholipid_Transporter"/>
</dbReference>
<reference evidence="4 5" key="1">
    <citation type="journal article" date="2019" name="Int. J. Syst. Evol. Microbiol.">
        <title>The Global Catalogue of Microorganisms (GCM) 10K type strain sequencing project: providing services to taxonomists for standard genome sequencing and annotation.</title>
        <authorList>
            <consortium name="The Broad Institute Genomics Platform"/>
            <consortium name="The Broad Institute Genome Sequencing Center for Infectious Disease"/>
            <person name="Wu L."/>
            <person name="Ma J."/>
        </authorList>
    </citation>
    <scope>NUCLEOTIDE SEQUENCE [LARGE SCALE GENOMIC DNA]</scope>
    <source>
        <strain evidence="4 5">JCM 5067</strain>
    </source>
</reference>
<dbReference type="InterPro" id="IPR003399">
    <property type="entry name" value="Mce/MlaD"/>
</dbReference>
<proteinExistence type="predicted"/>